<dbReference type="AlphaFoldDB" id="A0AAW1U6D4"/>
<dbReference type="Proteomes" id="UP001431783">
    <property type="component" value="Unassembled WGS sequence"/>
</dbReference>
<accession>A0AAW1U6D4</accession>
<proteinExistence type="predicted"/>
<sequence>RDTWNIVADVETTAASCKRPAYRYFGNKETRGNASSDGHEGLGNRSRKVGEEMSDVIVAPIRKIPGQ</sequence>
<comment type="caution">
    <text evidence="2">The sequence shown here is derived from an EMBL/GenBank/DDBJ whole genome shotgun (WGS) entry which is preliminary data.</text>
</comment>
<protein>
    <submittedName>
        <fullName evidence="2">Uncharacterized protein</fullName>
    </submittedName>
</protein>
<dbReference type="EMBL" id="JARQZJ010000034">
    <property type="protein sequence ID" value="KAK9875690.1"/>
    <property type="molecule type" value="Genomic_DNA"/>
</dbReference>
<evidence type="ECO:0000313" key="2">
    <source>
        <dbReference type="EMBL" id="KAK9875690.1"/>
    </source>
</evidence>
<gene>
    <name evidence="2" type="ORF">WA026_009487</name>
</gene>
<keyword evidence="3" id="KW-1185">Reference proteome</keyword>
<evidence type="ECO:0000256" key="1">
    <source>
        <dbReference type="SAM" id="MobiDB-lite"/>
    </source>
</evidence>
<organism evidence="2 3">
    <name type="scientific">Henosepilachna vigintioctopunctata</name>
    <dbReference type="NCBI Taxonomy" id="420089"/>
    <lineage>
        <taxon>Eukaryota</taxon>
        <taxon>Metazoa</taxon>
        <taxon>Ecdysozoa</taxon>
        <taxon>Arthropoda</taxon>
        <taxon>Hexapoda</taxon>
        <taxon>Insecta</taxon>
        <taxon>Pterygota</taxon>
        <taxon>Neoptera</taxon>
        <taxon>Endopterygota</taxon>
        <taxon>Coleoptera</taxon>
        <taxon>Polyphaga</taxon>
        <taxon>Cucujiformia</taxon>
        <taxon>Coccinelloidea</taxon>
        <taxon>Coccinellidae</taxon>
        <taxon>Epilachninae</taxon>
        <taxon>Epilachnini</taxon>
        <taxon>Henosepilachna</taxon>
    </lineage>
</organism>
<feature type="non-terminal residue" evidence="2">
    <location>
        <position position="1"/>
    </location>
</feature>
<name>A0AAW1U6D4_9CUCU</name>
<feature type="compositionally biased region" description="Basic and acidic residues" evidence="1">
    <location>
        <begin position="27"/>
        <end position="42"/>
    </location>
</feature>
<reference evidence="2 3" key="1">
    <citation type="submission" date="2023-03" db="EMBL/GenBank/DDBJ databases">
        <title>Genome insight into feeding habits of ladybird beetles.</title>
        <authorList>
            <person name="Li H.-S."/>
            <person name="Huang Y.-H."/>
            <person name="Pang H."/>
        </authorList>
    </citation>
    <scope>NUCLEOTIDE SEQUENCE [LARGE SCALE GENOMIC DNA]</scope>
    <source>
        <strain evidence="2">SYSU_2023b</strain>
        <tissue evidence="2">Whole body</tissue>
    </source>
</reference>
<evidence type="ECO:0000313" key="3">
    <source>
        <dbReference type="Proteomes" id="UP001431783"/>
    </source>
</evidence>
<feature type="region of interest" description="Disordered" evidence="1">
    <location>
        <begin position="27"/>
        <end position="54"/>
    </location>
</feature>